<name>A0A7T8KAR7_CALRO</name>
<dbReference type="Proteomes" id="UP000595437">
    <property type="component" value="Chromosome 8"/>
</dbReference>
<feature type="non-terminal residue" evidence="2">
    <location>
        <position position="84"/>
    </location>
</feature>
<evidence type="ECO:0000313" key="2">
    <source>
        <dbReference type="EMBL" id="QQP51656.1"/>
    </source>
</evidence>
<protein>
    <submittedName>
        <fullName evidence="2">Uncharacterized protein</fullName>
    </submittedName>
</protein>
<dbReference type="AlphaFoldDB" id="A0A7T8KAR7"/>
<sequence>MDERLQKENNEIEASNTSVSAVNVRTKETVELHSLTQPVSRSESPIKALAGRPATERGPKDVEVNYTGSLNNYSNNDCDDNDAQ</sequence>
<dbReference type="EMBL" id="CP045897">
    <property type="protein sequence ID" value="QQP51656.1"/>
    <property type="molecule type" value="Genomic_DNA"/>
</dbReference>
<keyword evidence="3" id="KW-1185">Reference proteome</keyword>
<evidence type="ECO:0000313" key="3">
    <source>
        <dbReference type="Proteomes" id="UP000595437"/>
    </source>
</evidence>
<accession>A0A7T8KAR7</accession>
<feature type="region of interest" description="Disordered" evidence="1">
    <location>
        <begin position="33"/>
        <end position="84"/>
    </location>
</feature>
<proteinExistence type="predicted"/>
<gene>
    <name evidence="2" type="ORF">FKW44_013082</name>
</gene>
<feature type="compositionally biased region" description="Basic and acidic residues" evidence="1">
    <location>
        <begin position="54"/>
        <end position="63"/>
    </location>
</feature>
<feature type="compositionally biased region" description="Polar residues" evidence="1">
    <location>
        <begin position="34"/>
        <end position="43"/>
    </location>
</feature>
<evidence type="ECO:0000256" key="1">
    <source>
        <dbReference type="SAM" id="MobiDB-lite"/>
    </source>
</evidence>
<reference evidence="3" key="1">
    <citation type="submission" date="2021-01" db="EMBL/GenBank/DDBJ databases">
        <title>Caligus Genome Assembly.</title>
        <authorList>
            <person name="Gallardo-Escarate C."/>
        </authorList>
    </citation>
    <scope>NUCLEOTIDE SEQUENCE [LARGE SCALE GENOMIC DNA]</scope>
</reference>
<organism evidence="2 3">
    <name type="scientific">Caligus rogercresseyi</name>
    <name type="common">Sea louse</name>
    <dbReference type="NCBI Taxonomy" id="217165"/>
    <lineage>
        <taxon>Eukaryota</taxon>
        <taxon>Metazoa</taxon>
        <taxon>Ecdysozoa</taxon>
        <taxon>Arthropoda</taxon>
        <taxon>Crustacea</taxon>
        <taxon>Multicrustacea</taxon>
        <taxon>Hexanauplia</taxon>
        <taxon>Copepoda</taxon>
        <taxon>Siphonostomatoida</taxon>
        <taxon>Caligidae</taxon>
        <taxon>Caligus</taxon>
    </lineage>
</organism>